<evidence type="ECO:0000256" key="1">
    <source>
        <dbReference type="ARBA" id="ARBA00001933"/>
    </source>
</evidence>
<name>A0ABS5BVF8_9BACT</name>
<feature type="domain" description="Tryptophan synthase beta chain-like PALP" evidence="6">
    <location>
        <begin position="76"/>
        <end position="381"/>
    </location>
</feature>
<dbReference type="InterPro" id="IPR050147">
    <property type="entry name" value="Ser/Thr_Dehydratase"/>
</dbReference>
<evidence type="ECO:0000313" key="8">
    <source>
        <dbReference type="Proteomes" id="UP000676565"/>
    </source>
</evidence>
<reference evidence="7 8" key="1">
    <citation type="submission" date="2021-04" db="EMBL/GenBank/DDBJ databases">
        <authorList>
            <person name="Ivanova A."/>
        </authorList>
    </citation>
    <scope>NUCLEOTIDE SEQUENCE [LARGE SCALE GENOMIC DNA]</scope>
    <source>
        <strain evidence="7 8">G18</strain>
    </source>
</reference>
<dbReference type="CDD" id="cd01563">
    <property type="entry name" value="Thr-synth_1"/>
    <property type="match status" value="1"/>
</dbReference>
<keyword evidence="8" id="KW-1185">Reference proteome</keyword>
<evidence type="ECO:0000256" key="3">
    <source>
        <dbReference type="ARBA" id="ARBA00022898"/>
    </source>
</evidence>
<evidence type="ECO:0000256" key="5">
    <source>
        <dbReference type="NCBIfam" id="TIGR00260"/>
    </source>
</evidence>
<evidence type="ECO:0000256" key="2">
    <source>
        <dbReference type="ARBA" id="ARBA00005517"/>
    </source>
</evidence>
<dbReference type="EMBL" id="JAGKQQ010000001">
    <property type="protein sequence ID" value="MBP3957715.1"/>
    <property type="molecule type" value="Genomic_DNA"/>
</dbReference>
<evidence type="ECO:0000259" key="6">
    <source>
        <dbReference type="Pfam" id="PF00291"/>
    </source>
</evidence>
<protein>
    <recommendedName>
        <fullName evidence="5">Threonine synthase</fullName>
        <ecNumber evidence="5">4.2.3.1</ecNumber>
    </recommendedName>
</protein>
<dbReference type="Proteomes" id="UP000676565">
    <property type="component" value="Unassembled WGS sequence"/>
</dbReference>
<dbReference type="Gene3D" id="3.40.50.1100">
    <property type="match status" value="2"/>
</dbReference>
<dbReference type="NCBIfam" id="TIGR00260">
    <property type="entry name" value="thrC"/>
    <property type="match status" value="1"/>
</dbReference>
<sequence length="423" mass="45462">MPSNDFVLGLKCRVCGKLYPKAASFFCPDDSGPLEVAYDYDRIKPNVSRAKFTSRPRNMWRYRELLPLDGEPTVGPQVGGTPLIRADRLADALGVERLWIKNDAVNFPTLSFKDRVVSVALSKARELGMRMVGCASTGNLANSVAALAASAGLETVILVPADLERVKIYGTALYGAKVVKVSGTYDQVNRLCTQIVMKYGWGFVNVNLRPFYAEGSKTVGFEIAEDLGWRFPQHVVCPMAGGALIGKIHKGFTELSRLGLVDAPVTTKMYGAQASGCNPISDCVKSNRERHKPIKTPNTICKSLAIGDPADGYFAAKLIRDSGGWAEDVTDAEIVESMLLLAKTEGVFAETAGGTTLAVTKKLIESGRIPRNEEIVICITGNGLKTQDAVFDALDEPATIKPALADFEALTGVAEAVAEPVLA</sequence>
<dbReference type="SUPFAM" id="SSF53686">
    <property type="entry name" value="Tryptophan synthase beta subunit-like PLP-dependent enzymes"/>
    <property type="match status" value="1"/>
</dbReference>
<comment type="similarity">
    <text evidence="2">Belongs to the threonine synthase family.</text>
</comment>
<proteinExistence type="inferred from homology"/>
<dbReference type="PANTHER" id="PTHR48078:SF6">
    <property type="entry name" value="L-THREONINE DEHYDRATASE CATABOLIC TDCB"/>
    <property type="match status" value="1"/>
</dbReference>
<evidence type="ECO:0000256" key="4">
    <source>
        <dbReference type="ARBA" id="ARBA00023239"/>
    </source>
</evidence>
<organism evidence="7 8">
    <name type="scientific">Gemmata palustris</name>
    <dbReference type="NCBI Taxonomy" id="2822762"/>
    <lineage>
        <taxon>Bacteria</taxon>
        <taxon>Pseudomonadati</taxon>
        <taxon>Planctomycetota</taxon>
        <taxon>Planctomycetia</taxon>
        <taxon>Gemmatales</taxon>
        <taxon>Gemmataceae</taxon>
        <taxon>Gemmata</taxon>
    </lineage>
</organism>
<dbReference type="InterPro" id="IPR004450">
    <property type="entry name" value="Thr_synthase-like"/>
</dbReference>
<dbReference type="RefSeq" id="WP_210657039.1">
    <property type="nucleotide sequence ID" value="NZ_JAGKQQ010000001.1"/>
</dbReference>
<dbReference type="InterPro" id="IPR001926">
    <property type="entry name" value="TrpB-like_PALP"/>
</dbReference>
<comment type="caution">
    <text evidence="7">The sequence shown here is derived from an EMBL/GenBank/DDBJ whole genome shotgun (WGS) entry which is preliminary data.</text>
</comment>
<evidence type="ECO:0000313" key="7">
    <source>
        <dbReference type="EMBL" id="MBP3957715.1"/>
    </source>
</evidence>
<dbReference type="PANTHER" id="PTHR48078">
    <property type="entry name" value="THREONINE DEHYDRATASE, MITOCHONDRIAL-RELATED"/>
    <property type="match status" value="1"/>
</dbReference>
<dbReference type="GO" id="GO:0004795">
    <property type="term" value="F:threonine synthase activity"/>
    <property type="evidence" value="ECO:0007669"/>
    <property type="project" value="UniProtKB-EC"/>
</dbReference>
<comment type="cofactor">
    <cofactor evidence="1">
        <name>pyridoxal 5'-phosphate</name>
        <dbReference type="ChEBI" id="CHEBI:597326"/>
    </cofactor>
</comment>
<keyword evidence="4 7" id="KW-0456">Lyase</keyword>
<dbReference type="EC" id="4.2.3.1" evidence="5"/>
<accession>A0ABS5BVF8</accession>
<dbReference type="Pfam" id="PF00291">
    <property type="entry name" value="PALP"/>
    <property type="match status" value="1"/>
</dbReference>
<dbReference type="InterPro" id="IPR036052">
    <property type="entry name" value="TrpB-like_PALP_sf"/>
</dbReference>
<gene>
    <name evidence="7" type="ORF">J8F10_20890</name>
</gene>
<keyword evidence="3" id="KW-0663">Pyridoxal phosphate</keyword>